<keyword evidence="3" id="KW-1185">Reference proteome</keyword>
<protein>
    <submittedName>
        <fullName evidence="2">Uncharacterized protein</fullName>
    </submittedName>
</protein>
<evidence type="ECO:0000313" key="3">
    <source>
        <dbReference type="Proteomes" id="UP000298663"/>
    </source>
</evidence>
<sequence>MVTPLSVCVVGENRIPNINSRAGALSTDSTSSSPKRKTGLKRGQQGLFPRRYNISTIPKQSFYTSK</sequence>
<dbReference type="AlphaFoldDB" id="A0A4U5M2B8"/>
<feature type="region of interest" description="Disordered" evidence="1">
    <location>
        <begin position="19"/>
        <end position="48"/>
    </location>
</feature>
<accession>A0A4U5M2B8</accession>
<feature type="compositionally biased region" description="Polar residues" evidence="1">
    <location>
        <begin position="19"/>
        <end position="33"/>
    </location>
</feature>
<name>A0A4U5M2B8_STECR</name>
<evidence type="ECO:0000256" key="1">
    <source>
        <dbReference type="SAM" id="MobiDB-lite"/>
    </source>
</evidence>
<gene>
    <name evidence="2" type="ORF">L596_026428</name>
</gene>
<reference evidence="2 3" key="2">
    <citation type="journal article" date="2019" name="G3 (Bethesda)">
        <title>Hybrid Assembly of the Genome of the Entomopathogenic Nematode Steinernema carpocapsae Identifies the X-Chromosome.</title>
        <authorList>
            <person name="Serra L."/>
            <person name="Macchietto M."/>
            <person name="Macias-Munoz A."/>
            <person name="McGill C.J."/>
            <person name="Rodriguez I.M."/>
            <person name="Rodriguez B."/>
            <person name="Murad R."/>
            <person name="Mortazavi A."/>
        </authorList>
    </citation>
    <scope>NUCLEOTIDE SEQUENCE [LARGE SCALE GENOMIC DNA]</scope>
    <source>
        <strain evidence="2 3">ALL</strain>
    </source>
</reference>
<dbReference type="Proteomes" id="UP000298663">
    <property type="component" value="Unassembled WGS sequence"/>
</dbReference>
<comment type="caution">
    <text evidence="2">The sequence shown here is derived from an EMBL/GenBank/DDBJ whole genome shotgun (WGS) entry which is preliminary data.</text>
</comment>
<dbReference type="EMBL" id="AZBU02000010">
    <property type="protein sequence ID" value="TKR62473.1"/>
    <property type="molecule type" value="Genomic_DNA"/>
</dbReference>
<organism evidence="2 3">
    <name type="scientific">Steinernema carpocapsae</name>
    <name type="common">Entomopathogenic nematode</name>
    <dbReference type="NCBI Taxonomy" id="34508"/>
    <lineage>
        <taxon>Eukaryota</taxon>
        <taxon>Metazoa</taxon>
        <taxon>Ecdysozoa</taxon>
        <taxon>Nematoda</taxon>
        <taxon>Chromadorea</taxon>
        <taxon>Rhabditida</taxon>
        <taxon>Tylenchina</taxon>
        <taxon>Panagrolaimomorpha</taxon>
        <taxon>Strongyloidoidea</taxon>
        <taxon>Steinernematidae</taxon>
        <taxon>Steinernema</taxon>
    </lineage>
</organism>
<evidence type="ECO:0000313" key="2">
    <source>
        <dbReference type="EMBL" id="TKR62473.1"/>
    </source>
</evidence>
<reference evidence="2 3" key="1">
    <citation type="journal article" date="2015" name="Genome Biol.">
        <title>Comparative genomics of Steinernema reveals deeply conserved gene regulatory networks.</title>
        <authorList>
            <person name="Dillman A.R."/>
            <person name="Macchietto M."/>
            <person name="Porter C.F."/>
            <person name="Rogers A."/>
            <person name="Williams B."/>
            <person name="Antoshechkin I."/>
            <person name="Lee M.M."/>
            <person name="Goodwin Z."/>
            <person name="Lu X."/>
            <person name="Lewis E.E."/>
            <person name="Goodrich-Blair H."/>
            <person name="Stock S.P."/>
            <person name="Adams B.J."/>
            <person name="Sternberg P.W."/>
            <person name="Mortazavi A."/>
        </authorList>
    </citation>
    <scope>NUCLEOTIDE SEQUENCE [LARGE SCALE GENOMIC DNA]</scope>
    <source>
        <strain evidence="2 3">ALL</strain>
    </source>
</reference>
<proteinExistence type="predicted"/>